<feature type="transmembrane region" description="Helical" evidence="1">
    <location>
        <begin position="553"/>
        <end position="573"/>
    </location>
</feature>
<dbReference type="SUPFAM" id="SSF54001">
    <property type="entry name" value="Cysteine proteinases"/>
    <property type="match status" value="1"/>
</dbReference>
<dbReference type="PANTHER" id="PTHR42736">
    <property type="entry name" value="PROTEIN-GLUTAMINE GAMMA-GLUTAMYLTRANSFERASE"/>
    <property type="match status" value="1"/>
</dbReference>
<dbReference type="AlphaFoldDB" id="A0A972JC76"/>
<dbReference type="PANTHER" id="PTHR42736:SF1">
    <property type="entry name" value="PROTEIN-GLUTAMINE GAMMA-GLUTAMYLTRANSFERASE"/>
    <property type="match status" value="1"/>
</dbReference>
<feature type="transmembrane region" description="Helical" evidence="1">
    <location>
        <begin position="140"/>
        <end position="159"/>
    </location>
</feature>
<gene>
    <name evidence="3" type="ORF">GPA21_14710</name>
</gene>
<dbReference type="EMBL" id="WTVM01000101">
    <property type="protein sequence ID" value="NMG04207.1"/>
    <property type="molecule type" value="Genomic_DNA"/>
</dbReference>
<dbReference type="InterPro" id="IPR021878">
    <property type="entry name" value="TgpA_N"/>
</dbReference>
<sequence length="661" mass="72248">MKLGLPARNPKPTPPPPPLSASLWLLATAAVTLGPHAVTHLPAWLSAACVLALIWRAWALRTGAPRSHALLVMLLACVAALAIRLHYGHFFGKDPGVALLALLLCLKQHEIASSRDIRAAVLLAFFLQLGLFFYDQSLPVAALALTGTLLATVSLLALQTDRFRPTASLRLGGLMLVQAIPFLLVLFVLFPRIPGPLWGLPADAHTGMTGLSDNMSPGSISQLGLSEAIAFRAEFSGTPPSPPQRYWRGPVLTDFDGRTWRAATVGSDAQPSVVVAGPAHSYRLTIEPHNQRWLLALEHPVSADATVRFARDQQLLATTPLRSRTRIEIVSHPEAVAGLSESRAVLERALRLPSGSSPRAVATGAEIGRNSATPVATLQAVLDHIAGLGLTYTLRPPLLGENTVDEFLYTTQLGFCEHFASSFTVLARAAGLPARVVTGYQGGEINPVDGVMVVRQSDAHAWAEVWLPERGWQRVDPTALAAPSRIESGLAASLPSGDPLPLFARPAMRWLRDMRHRWEALSNAWNQTVIGFSAGDQRRLLERLGFSEPDWKALTGLLGTLSVALMLGLFAWAMRQRARRDPLDGTWQAFCNKFARKGCPRLPWEGPMDYAERLAGRYPRQAPMLRAIARTYARLRYGRASSRHDAEIRELRTRVRQLRID</sequence>
<keyword evidence="1" id="KW-0812">Transmembrane</keyword>
<feature type="transmembrane region" description="Helical" evidence="1">
    <location>
        <begin position="68"/>
        <end position="87"/>
    </location>
</feature>
<protein>
    <submittedName>
        <fullName evidence="3">DUF3488 domain-containing protein</fullName>
    </submittedName>
</protein>
<dbReference type="Proteomes" id="UP000599523">
    <property type="component" value="Unassembled WGS sequence"/>
</dbReference>
<evidence type="ECO:0000313" key="3">
    <source>
        <dbReference type="EMBL" id="NMG04207.1"/>
    </source>
</evidence>
<dbReference type="InterPro" id="IPR002931">
    <property type="entry name" value="Transglutaminase-like"/>
</dbReference>
<dbReference type="Pfam" id="PF13559">
    <property type="entry name" value="DUF4129"/>
    <property type="match status" value="1"/>
</dbReference>
<dbReference type="InterPro" id="IPR025403">
    <property type="entry name" value="TgpA-like_C"/>
</dbReference>
<organism evidence="3 4">
    <name type="scientific">Azoarcus taiwanensis</name>
    <dbReference type="NCBI Taxonomy" id="666964"/>
    <lineage>
        <taxon>Bacteria</taxon>
        <taxon>Pseudomonadati</taxon>
        <taxon>Pseudomonadota</taxon>
        <taxon>Betaproteobacteria</taxon>
        <taxon>Rhodocyclales</taxon>
        <taxon>Zoogloeaceae</taxon>
        <taxon>Azoarcus</taxon>
    </lineage>
</organism>
<accession>A0A972JC76</accession>
<feature type="transmembrane region" description="Helical" evidence="1">
    <location>
        <begin position="171"/>
        <end position="190"/>
    </location>
</feature>
<keyword evidence="1" id="KW-0472">Membrane</keyword>
<evidence type="ECO:0000256" key="1">
    <source>
        <dbReference type="SAM" id="Phobius"/>
    </source>
</evidence>
<evidence type="ECO:0000259" key="2">
    <source>
        <dbReference type="SMART" id="SM00460"/>
    </source>
</evidence>
<dbReference type="Pfam" id="PF01841">
    <property type="entry name" value="Transglut_core"/>
    <property type="match status" value="1"/>
</dbReference>
<evidence type="ECO:0000313" key="4">
    <source>
        <dbReference type="Proteomes" id="UP000599523"/>
    </source>
</evidence>
<comment type="caution">
    <text evidence="3">The sequence shown here is derived from an EMBL/GenBank/DDBJ whole genome shotgun (WGS) entry which is preliminary data.</text>
</comment>
<dbReference type="InterPro" id="IPR038765">
    <property type="entry name" value="Papain-like_cys_pep_sf"/>
</dbReference>
<proteinExistence type="predicted"/>
<dbReference type="SMART" id="SM00460">
    <property type="entry name" value="TGc"/>
    <property type="match status" value="1"/>
</dbReference>
<dbReference type="Gene3D" id="3.10.620.30">
    <property type="match status" value="1"/>
</dbReference>
<feature type="domain" description="Transglutaminase-like" evidence="2">
    <location>
        <begin position="408"/>
        <end position="479"/>
    </location>
</feature>
<keyword evidence="4" id="KW-1185">Reference proteome</keyword>
<reference evidence="3" key="1">
    <citation type="submission" date="2019-12" db="EMBL/GenBank/DDBJ databases">
        <title>Comparative genomics gives insights into the taxonomy of the Azoarcus-Aromatoleum group and reveals separate origins of nif in the plant-associated Azoarcus and non-plant-associated Aromatoleum sub-groups.</title>
        <authorList>
            <person name="Lafos M."/>
            <person name="Maluk M."/>
            <person name="Batista M."/>
            <person name="Junghare M."/>
            <person name="Carmona M."/>
            <person name="Faoro H."/>
            <person name="Cruz L.M."/>
            <person name="Battistoni F."/>
            <person name="De Souza E."/>
            <person name="Pedrosa F."/>
            <person name="Chen W.-M."/>
            <person name="Poole P.S."/>
            <person name="Dixon R.A."/>
            <person name="James E.K."/>
        </authorList>
    </citation>
    <scope>NUCLEOTIDE SEQUENCE</scope>
    <source>
        <strain evidence="3">NSC3</strain>
    </source>
</reference>
<dbReference type="InterPro" id="IPR052901">
    <property type="entry name" value="Bact_TGase-like"/>
</dbReference>
<name>A0A972JC76_9RHOO</name>
<dbReference type="Pfam" id="PF11992">
    <property type="entry name" value="TgpA_N"/>
    <property type="match status" value="1"/>
</dbReference>
<keyword evidence="1" id="KW-1133">Transmembrane helix</keyword>
<dbReference type="RefSeq" id="WP_168988889.1">
    <property type="nucleotide sequence ID" value="NZ_CAWPHM010000002.1"/>
</dbReference>